<sequence>MTKKRGTFFAVAVGKRPGIYRTWAEAEQHVKGVRDAKFKKFLTEAEALEYMEKFQEGDAGADSSLNVPRHEDNIKTEGRVGTLETLLRSMHIEETVESDLRAKHGDALVAFCAGSAPRNGCKGGTAAFAVSFPLEDIPTFATAVIGRMTNNRADCLAAEEATKIANKLDPERHRRLVIYTRFQGLVFAMVEHNGESRWINRWRRNGGKRSNGNAVVNWDIYKALLEAEAKRTISWHFLDSEEDPRCLMRIHEQTHDEAESVARSMAQTAAAH</sequence>
<evidence type="ECO:0000256" key="1">
    <source>
        <dbReference type="ARBA" id="ARBA00000077"/>
    </source>
</evidence>
<dbReference type="Proteomes" id="UP000441208">
    <property type="component" value="Unassembled WGS sequence"/>
</dbReference>
<evidence type="ECO:0000313" key="26">
    <source>
        <dbReference type="Proteomes" id="UP000460718"/>
    </source>
</evidence>
<dbReference type="GO" id="GO:0004523">
    <property type="term" value="F:RNA-DNA hybrid ribonuclease activity"/>
    <property type="evidence" value="ECO:0007669"/>
    <property type="project" value="UniProtKB-EC"/>
</dbReference>
<evidence type="ECO:0000313" key="28">
    <source>
        <dbReference type="Proteomes" id="UP000488956"/>
    </source>
</evidence>
<dbReference type="InterPro" id="IPR036397">
    <property type="entry name" value="RNaseH_sf"/>
</dbReference>
<dbReference type="InterPro" id="IPR037056">
    <property type="entry name" value="RNase_H1_N_sf"/>
</dbReference>
<gene>
    <name evidence="19" type="ORF">PF001_g27678</name>
    <name evidence="17" type="ORF">PF002_g29075</name>
    <name evidence="18" type="ORF">PF004_g12631</name>
    <name evidence="16" type="ORF">PF005_g28524</name>
    <name evidence="15" type="ORF">PF006_g28127</name>
    <name evidence="14" type="ORF">PF007_g28449</name>
    <name evidence="11" type="ORF">PF009_g29017</name>
    <name evidence="13" type="ORF">PF010_g28083</name>
    <name evidence="12" type="ORF">PF011_g27473</name>
</gene>
<dbReference type="EMBL" id="QXFW01004009">
    <property type="protein sequence ID" value="KAE8967666.1"/>
    <property type="molecule type" value="Genomic_DNA"/>
</dbReference>
<dbReference type="Proteomes" id="UP000440367">
    <property type="component" value="Unassembled WGS sequence"/>
</dbReference>
<evidence type="ECO:0000256" key="6">
    <source>
        <dbReference type="ARBA" id="ARBA00022723"/>
    </source>
</evidence>
<dbReference type="GO" id="GO:0003676">
    <property type="term" value="F:nucleic acid binding"/>
    <property type="evidence" value="ECO:0007669"/>
    <property type="project" value="InterPro"/>
</dbReference>
<name>A0A6A4BD96_9STRA</name>
<dbReference type="EMBL" id="QXFZ01003919">
    <property type="protein sequence ID" value="KAE9066479.1"/>
    <property type="molecule type" value="Genomic_DNA"/>
</dbReference>
<evidence type="ECO:0000313" key="27">
    <source>
        <dbReference type="Proteomes" id="UP000476176"/>
    </source>
</evidence>
<evidence type="ECO:0000256" key="4">
    <source>
        <dbReference type="ARBA" id="ARBA00012180"/>
    </source>
</evidence>
<organism evidence="19 22">
    <name type="scientific">Phytophthora fragariae</name>
    <dbReference type="NCBI Taxonomy" id="53985"/>
    <lineage>
        <taxon>Eukaryota</taxon>
        <taxon>Sar</taxon>
        <taxon>Stramenopiles</taxon>
        <taxon>Oomycota</taxon>
        <taxon>Peronosporomycetes</taxon>
        <taxon>Peronosporales</taxon>
        <taxon>Peronosporaceae</taxon>
        <taxon>Phytophthora</taxon>
    </lineage>
</organism>
<evidence type="ECO:0000313" key="23">
    <source>
        <dbReference type="Proteomes" id="UP000440367"/>
    </source>
</evidence>
<evidence type="ECO:0000313" key="13">
    <source>
        <dbReference type="EMBL" id="KAE9065731.1"/>
    </source>
</evidence>
<dbReference type="Proteomes" id="UP000429523">
    <property type="component" value="Unassembled WGS sequence"/>
</dbReference>
<dbReference type="EMBL" id="QXGB01003972">
    <property type="protein sequence ID" value="KAE9168111.1"/>
    <property type="molecule type" value="Genomic_DNA"/>
</dbReference>
<dbReference type="InterPro" id="IPR050092">
    <property type="entry name" value="RNase_H"/>
</dbReference>
<keyword evidence="9" id="KW-0460">Magnesium</keyword>
<evidence type="ECO:0000313" key="25">
    <source>
        <dbReference type="Proteomes" id="UP000441208"/>
    </source>
</evidence>
<dbReference type="GO" id="GO:0046872">
    <property type="term" value="F:metal ion binding"/>
    <property type="evidence" value="ECO:0007669"/>
    <property type="project" value="UniProtKB-KW"/>
</dbReference>
<dbReference type="Gene3D" id="3.30.420.10">
    <property type="entry name" value="Ribonuclease H-like superfamily/Ribonuclease H"/>
    <property type="match status" value="1"/>
</dbReference>
<dbReference type="Pfam" id="PF00075">
    <property type="entry name" value="RNase_H"/>
    <property type="match status" value="1"/>
</dbReference>
<dbReference type="EC" id="3.1.26.4" evidence="4"/>
<evidence type="ECO:0000256" key="9">
    <source>
        <dbReference type="ARBA" id="ARBA00022842"/>
    </source>
</evidence>
<reference evidence="20 21" key="1">
    <citation type="submission" date="2018-08" db="EMBL/GenBank/DDBJ databases">
        <title>Genomic investigation of the strawberry pathogen Phytophthora fragariae indicates pathogenicity is determined by transcriptional variation in three key races.</title>
        <authorList>
            <person name="Adams T.M."/>
            <person name="Armitage A.D."/>
            <person name="Sobczyk M.K."/>
            <person name="Bates H.J."/>
            <person name="Dunwell J.M."/>
            <person name="Nellist C.F."/>
            <person name="Harrison R.J."/>
        </authorList>
    </citation>
    <scope>NUCLEOTIDE SEQUENCE [LARGE SCALE GENOMIC DNA]</scope>
    <source>
        <strain evidence="19 22">A4</strain>
        <strain evidence="17 23">BC-1</strain>
        <strain evidence="18 27">BC-23</strain>
        <strain evidence="16 21">NOV-27</strain>
        <strain evidence="15 24">NOV-5</strain>
        <strain evidence="14 25">NOV-71</strain>
        <strain evidence="11 20">NOV-9</strain>
        <strain evidence="13 28">ONT-3</strain>
        <strain evidence="12 26">SCRP245</strain>
    </source>
</reference>
<dbReference type="EMBL" id="QXGF01003870">
    <property type="protein sequence ID" value="KAE8920695.1"/>
    <property type="molecule type" value="Genomic_DNA"/>
</dbReference>
<dbReference type="GO" id="GO:0043137">
    <property type="term" value="P:DNA replication, removal of RNA primer"/>
    <property type="evidence" value="ECO:0007669"/>
    <property type="project" value="TreeGrafter"/>
</dbReference>
<evidence type="ECO:0000256" key="8">
    <source>
        <dbReference type="ARBA" id="ARBA00022801"/>
    </source>
</evidence>
<dbReference type="EMBL" id="QXFX01004044">
    <property type="protein sequence ID" value="KAE9065731.1"/>
    <property type="molecule type" value="Genomic_DNA"/>
</dbReference>
<evidence type="ECO:0000313" key="11">
    <source>
        <dbReference type="EMBL" id="KAE8920695.1"/>
    </source>
</evidence>
<evidence type="ECO:0000313" key="19">
    <source>
        <dbReference type="EMBL" id="KAE9273045.1"/>
    </source>
</evidence>
<keyword evidence="7" id="KW-0255">Endonuclease</keyword>
<dbReference type="Pfam" id="PF01693">
    <property type="entry name" value="Cauli_VI"/>
    <property type="match status" value="1"/>
</dbReference>
<dbReference type="EMBL" id="QXGD01003814">
    <property type="protein sequence ID" value="KAE9174365.1"/>
    <property type="molecule type" value="Genomic_DNA"/>
</dbReference>
<proteinExistence type="inferred from homology"/>
<evidence type="ECO:0000259" key="10">
    <source>
        <dbReference type="PROSITE" id="PS50879"/>
    </source>
</evidence>
<dbReference type="Proteomes" id="UP000476176">
    <property type="component" value="Unassembled WGS sequence"/>
</dbReference>
<evidence type="ECO:0000256" key="7">
    <source>
        <dbReference type="ARBA" id="ARBA00022759"/>
    </source>
</evidence>
<dbReference type="InterPro" id="IPR012337">
    <property type="entry name" value="RNaseH-like_sf"/>
</dbReference>
<dbReference type="AlphaFoldDB" id="A0A6A4BD96"/>
<dbReference type="SUPFAM" id="SSF53098">
    <property type="entry name" value="Ribonuclease H-like"/>
    <property type="match status" value="1"/>
</dbReference>
<dbReference type="Proteomes" id="UP000433483">
    <property type="component" value="Unassembled WGS sequence"/>
</dbReference>
<evidence type="ECO:0000256" key="5">
    <source>
        <dbReference type="ARBA" id="ARBA00022722"/>
    </source>
</evidence>
<dbReference type="OrthoDB" id="90239at2759"/>
<evidence type="ECO:0000313" key="18">
    <source>
        <dbReference type="EMBL" id="KAE9223039.1"/>
    </source>
</evidence>
<evidence type="ECO:0000313" key="22">
    <source>
        <dbReference type="Proteomes" id="UP000437068"/>
    </source>
</evidence>
<comment type="catalytic activity">
    <reaction evidence="1">
        <text>Endonucleolytic cleavage to 5'-phosphomonoester.</text>
        <dbReference type="EC" id="3.1.26.4"/>
    </reaction>
</comment>
<dbReference type="Proteomes" id="UP000488956">
    <property type="component" value="Unassembled WGS sequence"/>
</dbReference>
<dbReference type="PROSITE" id="PS50879">
    <property type="entry name" value="RNASE_H_1"/>
    <property type="match status" value="1"/>
</dbReference>
<dbReference type="Proteomes" id="UP000460718">
    <property type="component" value="Unassembled WGS sequence"/>
</dbReference>
<dbReference type="EMBL" id="QXGC01000729">
    <property type="protein sequence ID" value="KAE9223039.1"/>
    <property type="molecule type" value="Genomic_DNA"/>
</dbReference>
<dbReference type="Gene3D" id="3.40.970.10">
    <property type="entry name" value="Ribonuclease H1, N-terminal domain"/>
    <property type="match status" value="1"/>
</dbReference>
<keyword evidence="5" id="KW-0540">Nuclease</keyword>
<dbReference type="InterPro" id="IPR002156">
    <property type="entry name" value="RNaseH_domain"/>
</dbReference>
<evidence type="ECO:0000313" key="24">
    <source>
        <dbReference type="Proteomes" id="UP000440732"/>
    </source>
</evidence>
<evidence type="ECO:0000313" key="16">
    <source>
        <dbReference type="EMBL" id="KAE9168111.1"/>
    </source>
</evidence>
<comment type="similarity">
    <text evidence="3">Belongs to the RNase H family.</text>
</comment>
<keyword evidence="6" id="KW-0479">Metal-binding</keyword>
<comment type="caution">
    <text evidence="19">The sequence shown here is derived from an EMBL/GenBank/DDBJ whole genome shotgun (WGS) entry which is preliminary data.</text>
</comment>
<evidence type="ECO:0000313" key="17">
    <source>
        <dbReference type="EMBL" id="KAE9174365.1"/>
    </source>
</evidence>
<keyword evidence="8" id="KW-0378">Hydrolase</keyword>
<evidence type="ECO:0000256" key="2">
    <source>
        <dbReference type="ARBA" id="ARBA00001946"/>
    </source>
</evidence>
<dbReference type="InterPro" id="IPR011320">
    <property type="entry name" value="RNase_H1_N"/>
</dbReference>
<evidence type="ECO:0000313" key="12">
    <source>
        <dbReference type="EMBL" id="KAE8967666.1"/>
    </source>
</evidence>
<dbReference type="Proteomes" id="UP000437068">
    <property type="component" value="Unassembled WGS sequence"/>
</dbReference>
<comment type="cofactor">
    <cofactor evidence="2">
        <name>Mg(2+)</name>
        <dbReference type="ChEBI" id="CHEBI:18420"/>
    </cofactor>
</comment>
<evidence type="ECO:0000256" key="3">
    <source>
        <dbReference type="ARBA" id="ARBA00005300"/>
    </source>
</evidence>
<evidence type="ECO:0000313" key="15">
    <source>
        <dbReference type="EMBL" id="KAE9076452.1"/>
    </source>
</evidence>
<dbReference type="FunFam" id="3.40.970.10:FF:000001">
    <property type="entry name" value="Ribonuclease H1"/>
    <property type="match status" value="1"/>
</dbReference>
<dbReference type="PANTHER" id="PTHR10642:SF26">
    <property type="entry name" value="RIBONUCLEASE H1"/>
    <property type="match status" value="1"/>
</dbReference>
<accession>A0A6A4BD96</accession>
<dbReference type="EMBL" id="QXGA01004082">
    <property type="protein sequence ID" value="KAE9076452.1"/>
    <property type="molecule type" value="Genomic_DNA"/>
</dbReference>
<dbReference type="SUPFAM" id="SSF55658">
    <property type="entry name" value="L9 N-domain-like"/>
    <property type="match status" value="1"/>
</dbReference>
<feature type="domain" description="RNase H type-1" evidence="10">
    <location>
        <begin position="104"/>
        <end position="267"/>
    </location>
</feature>
<keyword evidence="21" id="KW-1185">Reference proteome</keyword>
<dbReference type="PANTHER" id="PTHR10642">
    <property type="entry name" value="RIBONUCLEASE H1"/>
    <property type="match status" value="1"/>
</dbReference>
<dbReference type="Proteomes" id="UP000440732">
    <property type="component" value="Unassembled WGS sequence"/>
</dbReference>
<dbReference type="InterPro" id="IPR009027">
    <property type="entry name" value="Ribosomal_bL9/RNase_H1_N"/>
</dbReference>
<evidence type="ECO:0000313" key="21">
    <source>
        <dbReference type="Proteomes" id="UP000433483"/>
    </source>
</evidence>
<evidence type="ECO:0000313" key="14">
    <source>
        <dbReference type="EMBL" id="KAE9066479.1"/>
    </source>
</evidence>
<protein>
    <recommendedName>
        <fullName evidence="4">ribonuclease H</fullName>
        <ecNumber evidence="4">3.1.26.4</ecNumber>
    </recommendedName>
</protein>
<evidence type="ECO:0000313" key="20">
    <source>
        <dbReference type="Proteomes" id="UP000429523"/>
    </source>
</evidence>
<dbReference type="EMBL" id="QXGE01003848">
    <property type="protein sequence ID" value="KAE9273045.1"/>
    <property type="molecule type" value="Genomic_DNA"/>
</dbReference>